<dbReference type="Gene3D" id="3.40.50.300">
    <property type="entry name" value="P-loop containing nucleotide triphosphate hydrolases"/>
    <property type="match status" value="1"/>
</dbReference>
<name>A0A2M7G3T1_9BACT</name>
<dbReference type="Pfam" id="PF00005">
    <property type="entry name" value="ABC_tran"/>
    <property type="match status" value="1"/>
</dbReference>
<evidence type="ECO:0000256" key="7">
    <source>
        <dbReference type="ARBA" id="ARBA00023136"/>
    </source>
</evidence>
<dbReference type="CDD" id="cd03257">
    <property type="entry name" value="ABC_NikE_OppD_transporters"/>
    <property type="match status" value="1"/>
</dbReference>
<dbReference type="GO" id="GO:0016887">
    <property type="term" value="F:ATP hydrolysis activity"/>
    <property type="evidence" value="ECO:0007669"/>
    <property type="project" value="InterPro"/>
</dbReference>
<dbReference type="AlphaFoldDB" id="A0A2M7G3T1"/>
<dbReference type="SUPFAM" id="SSF52540">
    <property type="entry name" value="P-loop containing nucleoside triphosphate hydrolases"/>
    <property type="match status" value="1"/>
</dbReference>
<dbReference type="NCBIfam" id="TIGR01727">
    <property type="entry name" value="oligo_HPY"/>
    <property type="match status" value="1"/>
</dbReference>
<dbReference type="PANTHER" id="PTHR43297:SF2">
    <property type="entry name" value="DIPEPTIDE TRANSPORT ATP-BINDING PROTEIN DPPD"/>
    <property type="match status" value="1"/>
</dbReference>
<evidence type="ECO:0000256" key="6">
    <source>
        <dbReference type="ARBA" id="ARBA00022840"/>
    </source>
</evidence>
<dbReference type="GO" id="GO:0015833">
    <property type="term" value="P:peptide transport"/>
    <property type="evidence" value="ECO:0007669"/>
    <property type="project" value="InterPro"/>
</dbReference>
<reference evidence="9 10" key="1">
    <citation type="submission" date="2017-09" db="EMBL/GenBank/DDBJ databases">
        <title>Depth-based differentiation of microbial function through sediment-hosted aquifers and enrichment of novel symbionts in the deep terrestrial subsurface.</title>
        <authorList>
            <person name="Probst A.J."/>
            <person name="Ladd B."/>
            <person name="Jarett J.K."/>
            <person name="Geller-Mcgrath D.E."/>
            <person name="Sieber C.M."/>
            <person name="Emerson J.B."/>
            <person name="Anantharaman K."/>
            <person name="Thomas B.C."/>
            <person name="Malmstrom R."/>
            <person name="Stieglmeier M."/>
            <person name="Klingl A."/>
            <person name="Woyke T."/>
            <person name="Ryan C.M."/>
            <person name="Banfield J.F."/>
        </authorList>
    </citation>
    <scope>NUCLEOTIDE SEQUENCE [LARGE SCALE GENOMIC DNA]</scope>
    <source>
        <strain evidence="9">CG17_big_fil_post_rev_8_21_14_2_50_48_46</strain>
    </source>
</reference>
<dbReference type="GO" id="GO:0005524">
    <property type="term" value="F:ATP binding"/>
    <property type="evidence" value="ECO:0007669"/>
    <property type="project" value="UniProtKB-KW"/>
</dbReference>
<evidence type="ECO:0000313" key="10">
    <source>
        <dbReference type="Proteomes" id="UP000231019"/>
    </source>
</evidence>
<evidence type="ECO:0000256" key="2">
    <source>
        <dbReference type="ARBA" id="ARBA00005417"/>
    </source>
</evidence>
<sequence length="331" mass="36659">MAQEALLKVIDLATYFTTEEGTVKAVDGVDFEVRRGEVVGVVGESGCGKSITSMSVLRLIAKPQGKIVRGKILFEGQDLLALSEEDMRKIRGNKIALISQDPMTSLNPVLTVGEQIMEAIMLHQGLERDAAKTKAIEMLRKVGIPEPEKRVDQYPHQFSGGMRQRAIIAMALSCEPKLLIADEPTTALDVTIQAQILDLMREIKEKYNAGIIFITHDLGVVAEMCDFVCVMYAGKVVEATDVFTLFKTPSHPYTLGLLKSIPRLDEIKDRLDSIDGQPPSLSKLPKGCAFAPRCVEAKEICKQKEPELIRVGVNQFARCLMRDEWKAEEAQ</sequence>
<dbReference type="InterPro" id="IPR013563">
    <property type="entry name" value="Oligopep_ABC_C"/>
</dbReference>
<proteinExistence type="inferred from homology"/>
<dbReference type="PANTHER" id="PTHR43297">
    <property type="entry name" value="OLIGOPEPTIDE TRANSPORT ATP-BINDING PROTEIN APPD"/>
    <property type="match status" value="1"/>
</dbReference>
<dbReference type="InterPro" id="IPR017871">
    <property type="entry name" value="ABC_transporter-like_CS"/>
</dbReference>
<keyword evidence="4" id="KW-1003">Cell membrane</keyword>
<dbReference type="FunFam" id="3.40.50.300:FF:000016">
    <property type="entry name" value="Oligopeptide ABC transporter ATP-binding component"/>
    <property type="match status" value="1"/>
</dbReference>
<evidence type="ECO:0000256" key="1">
    <source>
        <dbReference type="ARBA" id="ARBA00004202"/>
    </source>
</evidence>
<dbReference type="EMBL" id="PFFQ01000037">
    <property type="protein sequence ID" value="PIW16530.1"/>
    <property type="molecule type" value="Genomic_DNA"/>
</dbReference>
<dbReference type="PROSITE" id="PS00211">
    <property type="entry name" value="ABC_TRANSPORTER_1"/>
    <property type="match status" value="1"/>
</dbReference>
<dbReference type="SMART" id="SM00382">
    <property type="entry name" value="AAA"/>
    <property type="match status" value="1"/>
</dbReference>
<comment type="similarity">
    <text evidence="2">Belongs to the ABC transporter superfamily.</text>
</comment>
<dbReference type="InterPro" id="IPR027417">
    <property type="entry name" value="P-loop_NTPase"/>
</dbReference>
<evidence type="ECO:0000256" key="4">
    <source>
        <dbReference type="ARBA" id="ARBA00022475"/>
    </source>
</evidence>
<keyword evidence="7" id="KW-0472">Membrane</keyword>
<evidence type="ECO:0000259" key="8">
    <source>
        <dbReference type="PROSITE" id="PS50893"/>
    </source>
</evidence>
<organism evidence="9 10">
    <name type="scientific">bacterium (Candidatus Blackallbacteria) CG17_big_fil_post_rev_8_21_14_2_50_48_46</name>
    <dbReference type="NCBI Taxonomy" id="2014261"/>
    <lineage>
        <taxon>Bacteria</taxon>
        <taxon>Candidatus Blackallbacteria</taxon>
    </lineage>
</organism>
<keyword evidence="3" id="KW-0813">Transport</keyword>
<dbReference type="InterPro" id="IPR003593">
    <property type="entry name" value="AAA+_ATPase"/>
</dbReference>
<protein>
    <submittedName>
        <fullName evidence="9">Peptide ABC transporter ATP-binding protein</fullName>
    </submittedName>
</protein>
<dbReference type="GO" id="GO:0005886">
    <property type="term" value="C:plasma membrane"/>
    <property type="evidence" value="ECO:0007669"/>
    <property type="project" value="UniProtKB-SubCell"/>
</dbReference>
<dbReference type="PROSITE" id="PS50893">
    <property type="entry name" value="ABC_TRANSPORTER_2"/>
    <property type="match status" value="1"/>
</dbReference>
<dbReference type="InterPro" id="IPR050388">
    <property type="entry name" value="ABC_Ni/Peptide_Import"/>
</dbReference>
<gene>
    <name evidence="9" type="ORF">COW36_12245</name>
</gene>
<keyword evidence="6 9" id="KW-0067">ATP-binding</keyword>
<evidence type="ECO:0000256" key="5">
    <source>
        <dbReference type="ARBA" id="ARBA00022741"/>
    </source>
</evidence>
<evidence type="ECO:0000313" key="9">
    <source>
        <dbReference type="EMBL" id="PIW16530.1"/>
    </source>
</evidence>
<dbReference type="InterPro" id="IPR003439">
    <property type="entry name" value="ABC_transporter-like_ATP-bd"/>
</dbReference>
<dbReference type="Proteomes" id="UP000231019">
    <property type="component" value="Unassembled WGS sequence"/>
</dbReference>
<keyword evidence="5" id="KW-0547">Nucleotide-binding</keyword>
<feature type="domain" description="ABC transporter" evidence="8">
    <location>
        <begin position="7"/>
        <end position="258"/>
    </location>
</feature>
<comment type="subcellular location">
    <subcellularLocation>
        <location evidence="1">Cell membrane</location>
        <topology evidence="1">Peripheral membrane protein</topology>
    </subcellularLocation>
</comment>
<accession>A0A2M7G3T1</accession>
<evidence type="ECO:0000256" key="3">
    <source>
        <dbReference type="ARBA" id="ARBA00022448"/>
    </source>
</evidence>
<dbReference type="Pfam" id="PF08352">
    <property type="entry name" value="oligo_HPY"/>
    <property type="match status" value="1"/>
</dbReference>
<comment type="caution">
    <text evidence="9">The sequence shown here is derived from an EMBL/GenBank/DDBJ whole genome shotgun (WGS) entry which is preliminary data.</text>
</comment>